<comment type="similarity">
    <text evidence="1">Belongs to the outer membrane factor (OMF) (TC 1.B.17) family.</text>
</comment>
<dbReference type="GO" id="GO:0015562">
    <property type="term" value="F:efflux transmembrane transporter activity"/>
    <property type="evidence" value="ECO:0007669"/>
    <property type="project" value="InterPro"/>
</dbReference>
<dbReference type="EMBL" id="PSYR01000002">
    <property type="protein sequence ID" value="RCN57259.1"/>
    <property type="molecule type" value="Genomic_DNA"/>
</dbReference>
<protein>
    <submittedName>
        <fullName evidence="2">Transporter</fullName>
    </submittedName>
</protein>
<dbReference type="Pfam" id="PF02321">
    <property type="entry name" value="OEP"/>
    <property type="match status" value="2"/>
</dbReference>
<evidence type="ECO:0000313" key="2">
    <source>
        <dbReference type="EMBL" id="RCN57259.1"/>
    </source>
</evidence>
<dbReference type="AlphaFoldDB" id="A0A368HJ97"/>
<dbReference type="OrthoDB" id="5607838at2"/>
<name>A0A368HJ97_9GAMM</name>
<accession>A0A368HJ97</accession>
<comment type="caution">
    <text evidence="2">The sequence shown here is derived from an EMBL/GenBank/DDBJ whole genome shotgun (WGS) entry which is preliminary data.</text>
</comment>
<dbReference type="Gene3D" id="1.20.1600.10">
    <property type="entry name" value="Outer membrane efflux proteins (OEP)"/>
    <property type="match status" value="1"/>
</dbReference>
<dbReference type="Proteomes" id="UP000253250">
    <property type="component" value="Unassembled WGS sequence"/>
</dbReference>
<dbReference type="PANTHER" id="PTHR30203:SF24">
    <property type="entry name" value="BLR4935 PROTEIN"/>
    <property type="match status" value="1"/>
</dbReference>
<reference evidence="2 3" key="1">
    <citation type="submission" date="2018-02" db="EMBL/GenBank/DDBJ databases">
        <title>Insights into the biology of acidophilic members of the Acidiferrobacteraceae family derived from comparative genomic analyses.</title>
        <authorList>
            <person name="Issotta F."/>
            <person name="Thyssen C."/>
            <person name="Mena C."/>
            <person name="Moya A."/>
            <person name="Bellenberg S."/>
            <person name="Sproer C."/>
            <person name="Covarrubias P.C."/>
            <person name="Sand W."/>
            <person name="Quatrini R."/>
            <person name="Vera M."/>
        </authorList>
    </citation>
    <scope>NUCLEOTIDE SEQUENCE [LARGE SCALE GENOMIC DNA]</scope>
    <source>
        <strain evidence="3">m-1</strain>
    </source>
</reference>
<dbReference type="InterPro" id="IPR010131">
    <property type="entry name" value="MdtP/NodT-like"/>
</dbReference>
<keyword evidence="3" id="KW-1185">Reference proteome</keyword>
<dbReference type="PANTHER" id="PTHR30203">
    <property type="entry name" value="OUTER MEMBRANE CATION EFFLUX PROTEIN"/>
    <property type="match status" value="1"/>
</dbReference>
<gene>
    <name evidence="2" type="ORF">C4900_14505</name>
</gene>
<evidence type="ECO:0000256" key="1">
    <source>
        <dbReference type="ARBA" id="ARBA00007613"/>
    </source>
</evidence>
<dbReference type="InterPro" id="IPR003423">
    <property type="entry name" value="OMP_efflux"/>
</dbReference>
<dbReference type="SUPFAM" id="SSF56954">
    <property type="entry name" value="Outer membrane efflux proteins (OEP)"/>
    <property type="match status" value="1"/>
</dbReference>
<evidence type="ECO:0000313" key="3">
    <source>
        <dbReference type="Proteomes" id="UP000253250"/>
    </source>
</evidence>
<proteinExistence type="inferred from homology"/>
<organism evidence="2 3">
    <name type="scientific">Acidiferrobacter thiooxydans</name>
    <dbReference type="NCBI Taxonomy" id="163359"/>
    <lineage>
        <taxon>Bacteria</taxon>
        <taxon>Pseudomonadati</taxon>
        <taxon>Pseudomonadota</taxon>
        <taxon>Gammaproteobacteria</taxon>
        <taxon>Acidiferrobacterales</taxon>
        <taxon>Acidiferrobacteraceae</taxon>
        <taxon>Acidiferrobacter</taxon>
    </lineage>
</organism>
<sequence length="406" mass="43778">MGLGHCVSAAAAPRLRLSQAEALAVRVNPSLEGLRQAAVGLRHEAVAVGQLPDPQLSLGAQNVPLNNFSLSQQQMSVVQFGVSQAFPAWGALTARRRKAVFAMRAAVENGYERRAEIVFLLRQAWFAALYAHKAMAAIAREEGLARETLAAARARYRAGRASLADVLRAELTVDALHNRADRFQASGAAARARIAEILARPRPPALAAQWPALPVPSPATGGVARQPSLLAARDEWRAARAAVGIAKSAYWPAITVKAAYGKDFFPGSPNWLSVGLSVSLPIFPAERQDQRLDAARARSLEARYRYEDQSLALTRRLRSAESLHAALKRELARTQRSLLPTARAAFSAALGSYAAGRLGMTAALAAQKRVLKYALLRLAERKDLETVAAEIDWLTTQRSGGYGNGQ</sequence>